<name>A0A6J4N514_9ACTN</name>
<reference evidence="2" key="1">
    <citation type="submission" date="2020-02" db="EMBL/GenBank/DDBJ databases">
        <authorList>
            <person name="Meier V. D."/>
        </authorList>
    </citation>
    <scope>NUCLEOTIDE SEQUENCE</scope>
    <source>
        <strain evidence="2">AVDCRST_MAG21</strain>
    </source>
</reference>
<evidence type="ECO:0000256" key="1">
    <source>
        <dbReference type="SAM" id="MobiDB-lite"/>
    </source>
</evidence>
<feature type="region of interest" description="Disordered" evidence="1">
    <location>
        <begin position="1"/>
        <end position="67"/>
    </location>
</feature>
<feature type="compositionally biased region" description="Basic residues" evidence="1">
    <location>
        <begin position="51"/>
        <end position="60"/>
    </location>
</feature>
<feature type="non-terminal residue" evidence="2">
    <location>
        <position position="1"/>
    </location>
</feature>
<dbReference type="AlphaFoldDB" id="A0A6J4N514"/>
<feature type="compositionally biased region" description="Low complexity" evidence="1">
    <location>
        <begin position="15"/>
        <end position="50"/>
    </location>
</feature>
<dbReference type="EMBL" id="CADCUL010000137">
    <property type="protein sequence ID" value="CAA9377819.1"/>
    <property type="molecule type" value="Genomic_DNA"/>
</dbReference>
<evidence type="ECO:0000313" key="2">
    <source>
        <dbReference type="EMBL" id="CAA9377819.1"/>
    </source>
</evidence>
<accession>A0A6J4N514</accession>
<protein>
    <submittedName>
        <fullName evidence="2">Cold shock protein of CSP family</fullName>
    </submittedName>
</protein>
<gene>
    <name evidence="2" type="ORF">AVDCRST_MAG21-1549</name>
</gene>
<organism evidence="2">
    <name type="scientific">uncultured Nocardioidaceae bacterium</name>
    <dbReference type="NCBI Taxonomy" id="253824"/>
    <lineage>
        <taxon>Bacteria</taxon>
        <taxon>Bacillati</taxon>
        <taxon>Actinomycetota</taxon>
        <taxon>Actinomycetes</taxon>
        <taxon>Propionibacteriales</taxon>
        <taxon>Nocardioidaceae</taxon>
        <taxon>environmental samples</taxon>
    </lineage>
</organism>
<feature type="non-terminal residue" evidence="2">
    <location>
        <position position="67"/>
    </location>
</feature>
<proteinExistence type="predicted"/>
<sequence>WRKAPSNGSTRRRVSASSPRRVASPMCSSTSPPSTLRATSLSKRTSASSSRPRRARRVCRPRTSASS</sequence>